<protein>
    <recommendedName>
        <fullName evidence="4">Transmembrane protein</fullName>
    </recommendedName>
</protein>
<feature type="transmembrane region" description="Helical" evidence="1">
    <location>
        <begin position="100"/>
        <end position="116"/>
    </location>
</feature>
<accession>G0QKY1</accession>
<dbReference type="EMBL" id="GL983202">
    <property type="protein sequence ID" value="EGR34132.1"/>
    <property type="molecule type" value="Genomic_DNA"/>
</dbReference>
<keyword evidence="1" id="KW-0812">Transmembrane</keyword>
<dbReference type="RefSeq" id="XP_004039436.1">
    <property type="nucleotide sequence ID" value="XM_004039388.1"/>
</dbReference>
<sequence length="126" mass="15397">MQQDLQMKKLFKQQLKSLHNILKYSNIWVFKKILTVQLFYMEEALMEIKRRQFSDGWKTSEDSLRMFKGNQYWRIAKKVILLEIVQTFLQKLNLNMGSHFLLWQIPIIMNVIIYIIKMKNKNLWIV</sequence>
<gene>
    <name evidence="2" type="ORF">IMG5_023560</name>
</gene>
<dbReference type="GeneID" id="14910309"/>
<evidence type="ECO:0000313" key="2">
    <source>
        <dbReference type="EMBL" id="EGR34132.1"/>
    </source>
</evidence>
<evidence type="ECO:0008006" key="4">
    <source>
        <dbReference type="Google" id="ProtNLM"/>
    </source>
</evidence>
<proteinExistence type="predicted"/>
<organism evidence="2 3">
    <name type="scientific">Ichthyophthirius multifiliis</name>
    <name type="common">White spot disease agent</name>
    <name type="synonym">Ich</name>
    <dbReference type="NCBI Taxonomy" id="5932"/>
    <lineage>
        <taxon>Eukaryota</taxon>
        <taxon>Sar</taxon>
        <taxon>Alveolata</taxon>
        <taxon>Ciliophora</taxon>
        <taxon>Intramacronucleata</taxon>
        <taxon>Oligohymenophorea</taxon>
        <taxon>Hymenostomatida</taxon>
        <taxon>Ophryoglenina</taxon>
        <taxon>Ichthyophthirius</taxon>
    </lineage>
</organism>
<keyword evidence="1" id="KW-0472">Membrane</keyword>
<keyword evidence="3" id="KW-1185">Reference proteome</keyword>
<dbReference type="InParanoid" id="G0QKY1"/>
<name>G0QKY1_ICHMU</name>
<reference evidence="2 3" key="1">
    <citation type="submission" date="2011-07" db="EMBL/GenBank/DDBJ databases">
        <authorList>
            <person name="Coyne R."/>
            <person name="Brami D."/>
            <person name="Johnson J."/>
            <person name="Hostetler J."/>
            <person name="Hannick L."/>
            <person name="Clark T."/>
            <person name="Cassidy-Hanley D."/>
            <person name="Inman J."/>
        </authorList>
    </citation>
    <scope>NUCLEOTIDE SEQUENCE [LARGE SCALE GENOMIC DNA]</scope>
    <source>
        <strain evidence="2 3">G5</strain>
    </source>
</reference>
<dbReference type="Proteomes" id="UP000008983">
    <property type="component" value="Unassembled WGS sequence"/>
</dbReference>
<keyword evidence="1" id="KW-1133">Transmembrane helix</keyword>
<evidence type="ECO:0000313" key="3">
    <source>
        <dbReference type="Proteomes" id="UP000008983"/>
    </source>
</evidence>
<dbReference type="AlphaFoldDB" id="G0QKY1"/>
<evidence type="ECO:0000256" key="1">
    <source>
        <dbReference type="SAM" id="Phobius"/>
    </source>
</evidence>